<dbReference type="HAMAP" id="MF_01820">
    <property type="entry name" value="GTPase_RsgA"/>
    <property type="match status" value="1"/>
</dbReference>
<feature type="domain" description="CP-type G" evidence="5">
    <location>
        <begin position="69"/>
        <end position="227"/>
    </location>
</feature>
<dbReference type="InterPro" id="IPR027417">
    <property type="entry name" value="P-loop_NTPase"/>
</dbReference>
<dbReference type="Pfam" id="PF03193">
    <property type="entry name" value="RsgA_GTPase"/>
    <property type="match status" value="1"/>
</dbReference>
<protein>
    <recommendedName>
        <fullName evidence="3">Small ribosomal subunit biogenesis GTPase RsgA</fullName>
        <ecNumber evidence="3">3.6.1.-</ecNumber>
    </recommendedName>
</protein>
<dbReference type="GO" id="GO:0005525">
    <property type="term" value="F:GTP binding"/>
    <property type="evidence" value="ECO:0007669"/>
    <property type="project" value="UniProtKB-UniRule"/>
</dbReference>
<evidence type="ECO:0000256" key="1">
    <source>
        <dbReference type="ARBA" id="ARBA00022741"/>
    </source>
</evidence>
<comment type="subcellular location">
    <subcellularLocation>
        <location evidence="3">Cytoplasm</location>
    </subcellularLocation>
</comment>
<feature type="binding site" evidence="3">
    <location>
        <begin position="169"/>
        <end position="177"/>
    </location>
    <ligand>
        <name>GTP</name>
        <dbReference type="ChEBI" id="CHEBI:37565"/>
    </ligand>
</feature>
<comment type="subunit">
    <text evidence="3">Monomer. Associates with 30S ribosomal subunit, binds 16S rRNA.</text>
</comment>
<comment type="similarity">
    <text evidence="3">Belongs to the TRAFAC class YlqF/YawG GTPase family. RsgA subfamily.</text>
</comment>
<dbReference type="Gene3D" id="1.10.40.50">
    <property type="entry name" value="Probable gtpase engc, domain 3"/>
    <property type="match status" value="1"/>
</dbReference>
<dbReference type="CDD" id="cd01854">
    <property type="entry name" value="YjeQ_EngC"/>
    <property type="match status" value="1"/>
</dbReference>
<dbReference type="KEGG" id="glt:GlitD10_0536"/>
<dbReference type="GO" id="GO:0042274">
    <property type="term" value="P:ribosomal small subunit biogenesis"/>
    <property type="evidence" value="ECO:0007669"/>
    <property type="project" value="UniProtKB-UniRule"/>
</dbReference>
<dbReference type="PANTHER" id="PTHR32120:SF11">
    <property type="entry name" value="SMALL RIBOSOMAL SUBUNIT BIOGENESIS GTPASE RSGA 1, MITOCHONDRIAL-RELATED"/>
    <property type="match status" value="1"/>
</dbReference>
<dbReference type="Proteomes" id="UP000180235">
    <property type="component" value="Chromosome"/>
</dbReference>
<keyword evidence="3" id="KW-0862">Zinc</keyword>
<keyword evidence="7" id="KW-1185">Reference proteome</keyword>
<comment type="function">
    <text evidence="3">One of several proteins that assist in the late maturation steps of the functional core of the 30S ribosomal subunit. Helps release RbfA from mature subunits. May play a role in the assembly of ribosomal proteins into the subunit. Circularly permuted GTPase that catalyzes slow GTP hydrolysis, GTPase activity is stimulated by the 30S ribosomal subunit.</text>
</comment>
<dbReference type="STRING" id="1188229.GlitD10_0536"/>
<feature type="binding site" evidence="3">
    <location>
        <position position="255"/>
    </location>
    <ligand>
        <name>Zn(2+)</name>
        <dbReference type="ChEBI" id="CHEBI:29105"/>
    </ligand>
</feature>
<keyword evidence="3" id="KW-0963">Cytoplasm</keyword>
<keyword evidence="3" id="KW-0378">Hydrolase</keyword>
<dbReference type="GO" id="GO:0019843">
    <property type="term" value="F:rRNA binding"/>
    <property type="evidence" value="ECO:0007669"/>
    <property type="project" value="UniProtKB-KW"/>
</dbReference>
<dbReference type="PROSITE" id="PS51721">
    <property type="entry name" value="G_CP"/>
    <property type="match status" value="1"/>
</dbReference>
<dbReference type="PROSITE" id="PS50936">
    <property type="entry name" value="ENGC_GTPASE"/>
    <property type="match status" value="1"/>
</dbReference>
<feature type="binding site" evidence="3">
    <location>
        <position position="263"/>
    </location>
    <ligand>
        <name>Zn(2+)</name>
        <dbReference type="ChEBI" id="CHEBI:29105"/>
    </ligand>
</feature>
<dbReference type="RefSeq" id="WP_071453528.1">
    <property type="nucleotide sequence ID" value="NZ_CP017675.1"/>
</dbReference>
<evidence type="ECO:0000256" key="2">
    <source>
        <dbReference type="ARBA" id="ARBA00023134"/>
    </source>
</evidence>
<dbReference type="InterPro" id="IPR012340">
    <property type="entry name" value="NA-bd_OB-fold"/>
</dbReference>
<evidence type="ECO:0000259" key="5">
    <source>
        <dbReference type="PROSITE" id="PS51721"/>
    </source>
</evidence>
<reference evidence="6 7" key="1">
    <citation type="submission" date="2016-10" db="EMBL/GenBank/DDBJ databases">
        <title>Description of Gloeomargarita lithophora gen. nov., sp. nov., a thylakoid-bearing basal-branching cyanobacterium with intracellular carbonates, and proposal for Gloeomargaritales ord. nov.</title>
        <authorList>
            <person name="Moreira D."/>
            <person name="Tavera R."/>
            <person name="Benzerara K."/>
            <person name="Skouri-Panet F."/>
            <person name="Couradeau E."/>
            <person name="Gerard E."/>
            <person name="Loussert C."/>
            <person name="Novelo E."/>
            <person name="Zivanovic Y."/>
            <person name="Lopez-Garcia P."/>
        </authorList>
    </citation>
    <scope>NUCLEOTIDE SEQUENCE [LARGE SCALE GENOMIC DNA]</scope>
    <source>
        <strain evidence="6 7">D10</strain>
    </source>
</reference>
<keyword evidence="2 3" id="KW-0342">GTP-binding</keyword>
<keyword evidence="3" id="KW-0694">RNA-binding</keyword>
<feature type="domain" description="EngC GTPase" evidence="4">
    <location>
        <begin position="78"/>
        <end position="225"/>
    </location>
</feature>
<gene>
    <name evidence="6" type="primary">engC</name>
    <name evidence="3" type="synonym">rsgA</name>
    <name evidence="6" type="ORF">GlitD10_0536</name>
</gene>
<dbReference type="InterPro" id="IPR004881">
    <property type="entry name" value="Ribosome_biogen_GTPase_RsgA"/>
</dbReference>
<proteinExistence type="inferred from homology"/>
<sequence>MGRQVLGQVRAAQANFYRVATPEYGELLCTSRARLKKTGQWVLVGDQVQVEELDPASQRGAISEILPRRSELDHPPIANVDQLLLMLSLAEPSLDMHHLSRFLVKAESTGLPFVLALNKADLCDSSQIDFWQEKLQTWGYQPVIISTTTGQNIPALQSHLAHKITVITGSSGVGKSSLINALITGVDLATGAVVQRTGRGRHTTRHIELLTLNSGGMIADTPGFNQPNLDINPTELDRCFPEIYRQNITCEFADCTHQNEPGCGVKRNWERYEHYVQWWQELQELTDLKQAQGRCDVGMKYKQDQIGNRHSEPKLARHKYRTLSRRRQHQELDLLTADDD</sequence>
<dbReference type="SUPFAM" id="SSF50249">
    <property type="entry name" value="Nucleic acid-binding proteins"/>
    <property type="match status" value="1"/>
</dbReference>
<keyword evidence="3" id="KW-0699">rRNA-binding</keyword>
<feature type="binding site" evidence="3">
    <location>
        <position position="257"/>
    </location>
    <ligand>
        <name>Zn(2+)</name>
        <dbReference type="ChEBI" id="CHEBI:29105"/>
    </ligand>
</feature>
<dbReference type="Gene3D" id="2.40.50.140">
    <property type="entry name" value="Nucleic acid-binding proteins"/>
    <property type="match status" value="1"/>
</dbReference>
<feature type="binding site" evidence="3">
    <location>
        <begin position="118"/>
        <end position="121"/>
    </location>
    <ligand>
        <name>GTP</name>
        <dbReference type="ChEBI" id="CHEBI:37565"/>
    </ligand>
</feature>
<feature type="binding site" evidence="3">
    <location>
        <position position="250"/>
    </location>
    <ligand>
        <name>Zn(2+)</name>
        <dbReference type="ChEBI" id="CHEBI:29105"/>
    </ligand>
</feature>
<comment type="cofactor">
    <cofactor evidence="3">
        <name>Zn(2+)</name>
        <dbReference type="ChEBI" id="CHEBI:29105"/>
    </cofactor>
    <text evidence="3">Binds 1 zinc ion per subunit.</text>
</comment>
<dbReference type="SUPFAM" id="SSF52540">
    <property type="entry name" value="P-loop containing nucleoside triphosphate hydrolases"/>
    <property type="match status" value="1"/>
</dbReference>
<dbReference type="NCBIfam" id="TIGR00157">
    <property type="entry name" value="ribosome small subunit-dependent GTPase A"/>
    <property type="match status" value="1"/>
</dbReference>
<dbReference type="GO" id="GO:0046872">
    <property type="term" value="F:metal ion binding"/>
    <property type="evidence" value="ECO:0007669"/>
    <property type="project" value="UniProtKB-KW"/>
</dbReference>
<dbReference type="EMBL" id="CP017675">
    <property type="protein sequence ID" value="APB32850.1"/>
    <property type="molecule type" value="Genomic_DNA"/>
</dbReference>
<dbReference type="GO" id="GO:0005737">
    <property type="term" value="C:cytoplasm"/>
    <property type="evidence" value="ECO:0007669"/>
    <property type="project" value="UniProtKB-SubCell"/>
</dbReference>
<dbReference type="PANTHER" id="PTHR32120">
    <property type="entry name" value="SMALL RIBOSOMAL SUBUNIT BIOGENESIS GTPASE RSGA"/>
    <property type="match status" value="1"/>
</dbReference>
<dbReference type="AlphaFoldDB" id="A0A1J0AA93"/>
<evidence type="ECO:0000256" key="3">
    <source>
        <dbReference type="HAMAP-Rule" id="MF_01820"/>
    </source>
</evidence>
<dbReference type="InterPro" id="IPR010914">
    <property type="entry name" value="RsgA_GTPase_dom"/>
</dbReference>
<keyword evidence="3" id="KW-0690">Ribosome biogenesis</keyword>
<name>A0A1J0AA93_9CYAN</name>
<dbReference type="Gene3D" id="3.40.50.300">
    <property type="entry name" value="P-loop containing nucleotide triphosphate hydrolases"/>
    <property type="match status" value="1"/>
</dbReference>
<keyword evidence="1 3" id="KW-0547">Nucleotide-binding</keyword>
<dbReference type="InterPro" id="IPR030378">
    <property type="entry name" value="G_CP_dom"/>
</dbReference>
<accession>A0A1J0AA93</accession>
<evidence type="ECO:0000313" key="6">
    <source>
        <dbReference type="EMBL" id="APB32850.1"/>
    </source>
</evidence>
<evidence type="ECO:0000313" key="7">
    <source>
        <dbReference type="Proteomes" id="UP000180235"/>
    </source>
</evidence>
<dbReference type="OrthoDB" id="9809485at2"/>
<dbReference type="GO" id="GO:0003924">
    <property type="term" value="F:GTPase activity"/>
    <property type="evidence" value="ECO:0007669"/>
    <property type="project" value="UniProtKB-UniRule"/>
</dbReference>
<keyword evidence="3" id="KW-0479">Metal-binding</keyword>
<dbReference type="EC" id="3.6.1.-" evidence="3"/>
<evidence type="ECO:0000259" key="4">
    <source>
        <dbReference type="PROSITE" id="PS50936"/>
    </source>
</evidence>
<organism evidence="6 7">
    <name type="scientific">Gloeomargarita lithophora Alchichica-D10</name>
    <dbReference type="NCBI Taxonomy" id="1188229"/>
    <lineage>
        <taxon>Bacteria</taxon>
        <taxon>Bacillati</taxon>
        <taxon>Cyanobacteriota</taxon>
        <taxon>Cyanophyceae</taxon>
        <taxon>Gloeomargaritales</taxon>
        <taxon>Gloeomargaritaceae</taxon>
        <taxon>Gloeomargarita</taxon>
    </lineage>
</organism>